<feature type="chain" id="PRO_5047135989" evidence="1">
    <location>
        <begin position="21"/>
        <end position="199"/>
    </location>
</feature>
<dbReference type="EMBL" id="JANHOH010000002">
    <property type="protein sequence ID" value="MCQ6958581.1"/>
    <property type="molecule type" value="Genomic_DNA"/>
</dbReference>
<dbReference type="PANTHER" id="PTHR34406">
    <property type="entry name" value="PROTEIN YCEI"/>
    <property type="match status" value="1"/>
</dbReference>
<feature type="domain" description="Lipid/polyisoprenoid-binding YceI-like" evidence="2">
    <location>
        <begin position="23"/>
        <end position="198"/>
    </location>
</feature>
<feature type="signal peptide" evidence="1">
    <location>
        <begin position="1"/>
        <end position="20"/>
    </location>
</feature>
<proteinExistence type="predicted"/>
<dbReference type="SUPFAM" id="SSF101874">
    <property type="entry name" value="YceI-like"/>
    <property type="match status" value="1"/>
</dbReference>
<protein>
    <submittedName>
        <fullName evidence="3">YceI family protein</fullName>
    </submittedName>
</protein>
<comment type="caution">
    <text evidence="3">The sequence shown here is derived from an EMBL/GenBank/DDBJ whole genome shotgun (WGS) entry which is preliminary data.</text>
</comment>
<dbReference type="RefSeq" id="WP_256538779.1">
    <property type="nucleotide sequence ID" value="NZ_JANHOH010000002.1"/>
</dbReference>
<evidence type="ECO:0000313" key="3">
    <source>
        <dbReference type="EMBL" id="MCQ6958581.1"/>
    </source>
</evidence>
<dbReference type="Gene3D" id="2.40.128.110">
    <property type="entry name" value="Lipid/polyisoprenoid-binding, YceI-like"/>
    <property type="match status" value="1"/>
</dbReference>
<keyword evidence="4" id="KW-1185">Reference proteome</keyword>
<evidence type="ECO:0000313" key="4">
    <source>
        <dbReference type="Proteomes" id="UP001204376"/>
    </source>
</evidence>
<dbReference type="Proteomes" id="UP001204376">
    <property type="component" value="Unassembled WGS sequence"/>
</dbReference>
<dbReference type="InterPro" id="IPR036761">
    <property type="entry name" value="TTHA0802/YceI-like_sf"/>
</dbReference>
<keyword evidence="1" id="KW-0732">Signal</keyword>
<evidence type="ECO:0000256" key="1">
    <source>
        <dbReference type="SAM" id="SignalP"/>
    </source>
</evidence>
<dbReference type="InterPro" id="IPR007372">
    <property type="entry name" value="Lipid/polyisoprenoid-bd_YceI"/>
</dbReference>
<organism evidence="3 4">
    <name type="scientific">Mucilaginibacter aquariorum</name>
    <dbReference type="NCBI Taxonomy" id="2967225"/>
    <lineage>
        <taxon>Bacteria</taxon>
        <taxon>Pseudomonadati</taxon>
        <taxon>Bacteroidota</taxon>
        <taxon>Sphingobacteriia</taxon>
        <taxon>Sphingobacteriales</taxon>
        <taxon>Sphingobacteriaceae</taxon>
        <taxon>Mucilaginibacter</taxon>
    </lineage>
</organism>
<gene>
    <name evidence="3" type="ORF">NPE20_11445</name>
</gene>
<dbReference type="SMART" id="SM00867">
    <property type="entry name" value="YceI"/>
    <property type="match status" value="1"/>
</dbReference>
<reference evidence="3 4" key="1">
    <citation type="submission" date="2022-07" db="EMBL/GenBank/DDBJ databases">
        <title>Mucilaginibacter sp. JC4.</title>
        <authorList>
            <person name="Le V."/>
            <person name="Ko S.-R."/>
            <person name="Ahn C.-Y."/>
            <person name="Oh H.-M."/>
        </authorList>
    </citation>
    <scope>NUCLEOTIDE SEQUENCE [LARGE SCALE GENOMIC DNA]</scope>
    <source>
        <strain evidence="3 4">JC4</strain>
    </source>
</reference>
<sequence>MINKIKIILLLVLLQFSAQAQQRYQLDTKKSRILWKVETVGRHNGYLLFNKGTLDYSPKGEPSTGDFTMDMKSIRSTDRPTAAGRQEIDKELTTTGFFDTGVYPTATMSVTGIMPSSQPSVFRVSGDLTIKGITKPIEFNATINKKGDIIGVKANLSIDRTKWNIDLQEKPKQWDFLAAVKDKMIADDIMITLDLAFHK</sequence>
<accession>A0ABT1T2S2</accession>
<evidence type="ECO:0000259" key="2">
    <source>
        <dbReference type="SMART" id="SM00867"/>
    </source>
</evidence>
<name>A0ABT1T2S2_9SPHI</name>
<dbReference type="PANTHER" id="PTHR34406:SF1">
    <property type="entry name" value="PROTEIN YCEI"/>
    <property type="match status" value="1"/>
</dbReference>
<dbReference type="Pfam" id="PF04264">
    <property type="entry name" value="YceI"/>
    <property type="match status" value="1"/>
</dbReference>